<dbReference type="RefSeq" id="WP_070979729.1">
    <property type="nucleotide sequence ID" value="NZ_CP017707.1"/>
</dbReference>
<dbReference type="EMBL" id="CP017707">
    <property type="protein sequence ID" value="AOZ50384.1"/>
    <property type="molecule type" value="Genomic_DNA"/>
</dbReference>
<accession>A0A1D9LGQ4</accession>
<comment type="cofactor">
    <cofactor evidence="1 3">
        <name>pyridoxal 5'-phosphate</name>
        <dbReference type="ChEBI" id="CHEBI:597326"/>
    </cofactor>
</comment>
<dbReference type="InterPro" id="IPR009006">
    <property type="entry name" value="Ala_racemase/Decarboxylase_C"/>
</dbReference>
<evidence type="ECO:0000256" key="1">
    <source>
        <dbReference type="ARBA" id="ARBA00001933"/>
    </source>
</evidence>
<dbReference type="InterPro" id="IPR022643">
    <property type="entry name" value="De-COase2_C"/>
</dbReference>
<dbReference type="GeneID" id="68841651"/>
<feature type="active site" description="Proton donor" evidence="3">
    <location>
        <position position="295"/>
    </location>
</feature>
<dbReference type="InterPro" id="IPR002433">
    <property type="entry name" value="Orn_de-COase"/>
</dbReference>
<dbReference type="SUPFAM" id="SSF51419">
    <property type="entry name" value="PLP-binding barrel"/>
    <property type="match status" value="1"/>
</dbReference>
<dbReference type="SUPFAM" id="SSF50621">
    <property type="entry name" value="Alanine racemase C-terminal domain-like"/>
    <property type="match status" value="1"/>
</dbReference>
<dbReference type="PRINTS" id="PR01182">
    <property type="entry name" value="ORNDCRBXLASE"/>
</dbReference>
<dbReference type="Pfam" id="PF00278">
    <property type="entry name" value="Orn_DAP_Arg_deC"/>
    <property type="match status" value="1"/>
</dbReference>
<dbReference type="PANTHER" id="PTHR43727">
    <property type="entry name" value="DIAMINOPIMELATE DECARBOXYLASE"/>
    <property type="match status" value="1"/>
</dbReference>
<dbReference type="InterPro" id="IPR029066">
    <property type="entry name" value="PLP-binding_barrel"/>
</dbReference>
<dbReference type="GO" id="GO:0008836">
    <property type="term" value="F:diaminopimelate decarboxylase activity"/>
    <property type="evidence" value="ECO:0007669"/>
    <property type="project" value="TreeGrafter"/>
</dbReference>
<dbReference type="InterPro" id="IPR000183">
    <property type="entry name" value="Orn/DAP/Arg_de-COase"/>
</dbReference>
<dbReference type="STRING" id="1108595.BKX93_10515"/>
<evidence type="ECO:0000313" key="7">
    <source>
        <dbReference type="Proteomes" id="UP000178776"/>
    </source>
</evidence>
<comment type="similarity">
    <text evidence="4">Belongs to the Orn/Lys/Arg decarboxylase class-II family.</text>
</comment>
<feature type="modified residue" description="N6-(pyridoxal phosphate)lysine" evidence="3">
    <location>
        <position position="46"/>
    </location>
</feature>
<evidence type="ECO:0000256" key="3">
    <source>
        <dbReference type="PIRSR" id="PIRSR600183-50"/>
    </source>
</evidence>
<dbReference type="KEGG" id="cvc:BKX93_10515"/>
<dbReference type="Proteomes" id="UP000178776">
    <property type="component" value="Chromosome"/>
</dbReference>
<reference evidence="6 7" key="1">
    <citation type="submission" date="2016-10" db="EMBL/GenBank/DDBJ databases">
        <title>Chromobacterium muskegensis sp. nov., an insecticidal bacterium isolated from Sphagnum bogs.</title>
        <authorList>
            <person name="Sparks M.E."/>
            <person name="Blackburn M.B."/>
            <person name="Gundersen-Rindal D.E."/>
            <person name="Mitchell A."/>
            <person name="Farrar R."/>
            <person name="Kuhar D."/>
        </authorList>
    </citation>
    <scope>NUCLEOTIDE SEQUENCE [LARGE SCALE GENOMIC DNA]</scope>
    <source>
        <strain evidence="6 7">21-1</strain>
    </source>
</reference>
<proteinExistence type="inferred from homology"/>
<feature type="domain" description="Orn/DAP/Arg decarboxylase 2 C-terminal" evidence="5">
    <location>
        <begin position="81"/>
        <end position="322"/>
    </location>
</feature>
<organism evidence="6 7">
    <name type="scientific">Chromobacterium vaccinii</name>
    <dbReference type="NCBI Taxonomy" id="1108595"/>
    <lineage>
        <taxon>Bacteria</taxon>
        <taxon>Pseudomonadati</taxon>
        <taxon>Pseudomonadota</taxon>
        <taxon>Betaproteobacteria</taxon>
        <taxon>Neisseriales</taxon>
        <taxon>Chromobacteriaceae</taxon>
        <taxon>Chromobacterium</taxon>
    </lineage>
</organism>
<evidence type="ECO:0000256" key="4">
    <source>
        <dbReference type="RuleBase" id="RU003737"/>
    </source>
</evidence>
<evidence type="ECO:0000256" key="2">
    <source>
        <dbReference type="ARBA" id="ARBA00022898"/>
    </source>
</evidence>
<evidence type="ECO:0000313" key="6">
    <source>
        <dbReference type="EMBL" id="AOZ50384.1"/>
    </source>
</evidence>
<dbReference type="GO" id="GO:0009089">
    <property type="term" value="P:lysine biosynthetic process via diaminopimelate"/>
    <property type="evidence" value="ECO:0007669"/>
    <property type="project" value="TreeGrafter"/>
</dbReference>
<dbReference type="Gene3D" id="3.20.20.10">
    <property type="entry name" value="Alanine racemase"/>
    <property type="match status" value="1"/>
</dbReference>
<sequence>MRQPDPRLDGIPTPALVYDLDKLRAAALRLRALAESAGGIACYSVKANREAEVLRELAAAGFCADVASEAELDAAVNAGMPIFSATSPGWSGKALARLDAARATIYFDHEPQIAAASQAGLRLEKHGARVSMPGDYRHFGFEWPDAAATLRQRFGCHFRRFHFHCGEIGDCDSLARRLARIETLLAGCEVEEINFGGGYGVLSNRADELEAAFELFGGFGQRIGARLVFEFGKAVVARCGVLLASVLAVKRRAGLQFAVVDCSAFNLGEWEPRQLWACDRAEPWSQPTRIVGPSCYEGDLFAATSPAPPLQVGDRLVFAPMGAYAASIAASLHGLPQPASFFLPRAAAAASTGILHATPTT</sequence>
<dbReference type="PRINTS" id="PR01179">
    <property type="entry name" value="ODADCRBXLASE"/>
</dbReference>
<evidence type="ECO:0000259" key="5">
    <source>
        <dbReference type="Pfam" id="PF00278"/>
    </source>
</evidence>
<dbReference type="Gene3D" id="2.40.37.10">
    <property type="entry name" value="Lyase, Ornithine Decarboxylase, Chain A, domain 1"/>
    <property type="match status" value="1"/>
</dbReference>
<dbReference type="PANTHER" id="PTHR43727:SF2">
    <property type="entry name" value="GROUP IV DECARBOXYLASE"/>
    <property type="match status" value="1"/>
</dbReference>
<keyword evidence="2 3" id="KW-0663">Pyridoxal phosphate</keyword>
<protein>
    <recommendedName>
        <fullName evidence="5">Orn/DAP/Arg decarboxylase 2 C-terminal domain-containing protein</fullName>
    </recommendedName>
</protein>
<gene>
    <name evidence="6" type="ORF">BKX93_10515</name>
</gene>
<name>A0A1D9LGQ4_9NEIS</name>
<dbReference type="GO" id="GO:0006596">
    <property type="term" value="P:polyamine biosynthetic process"/>
    <property type="evidence" value="ECO:0007669"/>
    <property type="project" value="InterPro"/>
</dbReference>
<dbReference type="AlphaFoldDB" id="A0A1D9LGQ4"/>